<name>A0A7S7MAB3_9ACTN</name>
<dbReference type="Proteomes" id="UP000593735">
    <property type="component" value="Chromosome"/>
</dbReference>
<dbReference type="EC" id="2.1.1.37" evidence="1"/>
<dbReference type="Pfam" id="PF00145">
    <property type="entry name" value="DNA_methylase"/>
    <property type="match status" value="1"/>
</dbReference>
<evidence type="ECO:0000313" key="6">
    <source>
        <dbReference type="EMBL" id="QOY60743.1"/>
    </source>
</evidence>
<sequence length="236" mass="25965">MGGSELHHENVHQVDPLSVPQADIAWASSLCTDLSLAGRREGLADGRESGAFSGFTHIIEMMPKDKRPSALVLENVTGLASSHDGNDFRTIVSIFNELGYSVDALEIDARRWVPQSRPRLFIIGLRFPVDSPDLLSSSLRPDRVAWIHSDPSLRTHVTSLPEYPPLLSSGFSAIALEAPKTTDAWWSTERKVRFIDSLSHVQADRLRGLVGGRRIHFSNRLSTHPLGSISLGNSRG</sequence>
<keyword evidence="7" id="KW-1185">Reference proteome</keyword>
<dbReference type="KEGG" id="tio:INP52_00515"/>
<dbReference type="RefSeq" id="WP_194371479.1">
    <property type="nucleotide sequence ID" value="NZ_CP063767.1"/>
</dbReference>
<dbReference type="AlphaFoldDB" id="A0A7S7MAB3"/>
<evidence type="ECO:0000256" key="1">
    <source>
        <dbReference type="ARBA" id="ARBA00011975"/>
    </source>
</evidence>
<dbReference type="EMBL" id="CP063767">
    <property type="protein sequence ID" value="QOY60743.1"/>
    <property type="molecule type" value="Genomic_DNA"/>
</dbReference>
<dbReference type="REBASE" id="454236">
    <property type="entry name" value="M.OspLZLJ2ORF515P"/>
</dbReference>
<evidence type="ECO:0000256" key="2">
    <source>
        <dbReference type="ARBA" id="ARBA00022603"/>
    </source>
</evidence>
<dbReference type="PRINTS" id="PR00105">
    <property type="entry name" value="C5METTRFRASE"/>
</dbReference>
<proteinExistence type="predicted"/>
<keyword evidence="3 6" id="KW-0808">Transferase</keyword>
<dbReference type="Gene3D" id="3.40.50.150">
    <property type="entry name" value="Vaccinia Virus protein VP39"/>
    <property type="match status" value="1"/>
</dbReference>
<dbReference type="PANTHER" id="PTHR46098:SF1">
    <property type="entry name" value="TRNA (CYTOSINE(38)-C(5))-METHYLTRANSFERASE"/>
    <property type="match status" value="1"/>
</dbReference>
<protein>
    <recommendedName>
        <fullName evidence="1">DNA (cytosine-5-)-methyltransferase</fullName>
        <ecNumber evidence="1">2.1.1.37</ecNumber>
    </recommendedName>
</protein>
<dbReference type="GO" id="GO:0032259">
    <property type="term" value="P:methylation"/>
    <property type="evidence" value="ECO:0007669"/>
    <property type="project" value="UniProtKB-KW"/>
</dbReference>
<keyword evidence="5" id="KW-0680">Restriction system</keyword>
<dbReference type="InterPro" id="IPR029063">
    <property type="entry name" value="SAM-dependent_MTases_sf"/>
</dbReference>
<evidence type="ECO:0000256" key="5">
    <source>
        <dbReference type="ARBA" id="ARBA00022747"/>
    </source>
</evidence>
<organism evidence="6 7">
    <name type="scientific">Thermophilibacter immobilis</name>
    <dbReference type="NCBI Taxonomy" id="2779519"/>
    <lineage>
        <taxon>Bacteria</taxon>
        <taxon>Bacillati</taxon>
        <taxon>Actinomycetota</taxon>
        <taxon>Coriobacteriia</taxon>
        <taxon>Coriobacteriales</taxon>
        <taxon>Atopobiaceae</taxon>
        <taxon>Thermophilibacter</taxon>
    </lineage>
</organism>
<evidence type="ECO:0000256" key="4">
    <source>
        <dbReference type="ARBA" id="ARBA00022691"/>
    </source>
</evidence>
<dbReference type="InterPro" id="IPR001525">
    <property type="entry name" value="C5_MeTfrase"/>
</dbReference>
<dbReference type="GO" id="GO:0009307">
    <property type="term" value="P:DNA restriction-modification system"/>
    <property type="evidence" value="ECO:0007669"/>
    <property type="project" value="UniProtKB-KW"/>
</dbReference>
<keyword evidence="2 6" id="KW-0489">Methyltransferase</keyword>
<accession>A0A7S7MAB3</accession>
<evidence type="ECO:0000256" key="3">
    <source>
        <dbReference type="ARBA" id="ARBA00022679"/>
    </source>
</evidence>
<keyword evidence="4" id="KW-0949">S-adenosyl-L-methionine</keyword>
<dbReference type="GO" id="GO:0003886">
    <property type="term" value="F:DNA (cytosine-5-)-methyltransferase activity"/>
    <property type="evidence" value="ECO:0007669"/>
    <property type="project" value="UniProtKB-EC"/>
</dbReference>
<gene>
    <name evidence="6" type="ORF">INP52_00515</name>
</gene>
<dbReference type="PANTHER" id="PTHR46098">
    <property type="entry name" value="TRNA (CYTOSINE(38)-C(5))-METHYLTRANSFERASE"/>
    <property type="match status" value="1"/>
</dbReference>
<dbReference type="SUPFAM" id="SSF53335">
    <property type="entry name" value="S-adenosyl-L-methionine-dependent methyltransferases"/>
    <property type="match status" value="1"/>
</dbReference>
<dbReference type="InterPro" id="IPR050750">
    <property type="entry name" value="C5-MTase"/>
</dbReference>
<evidence type="ECO:0000313" key="7">
    <source>
        <dbReference type="Proteomes" id="UP000593735"/>
    </source>
</evidence>
<reference evidence="6 7" key="1">
    <citation type="submission" date="2020-10" db="EMBL/GenBank/DDBJ databases">
        <title>Olsenella immobilis sp.nov., isolated from the mud in a fermentation cellar used for the production of Chinese strong-flavoured liquor.</title>
        <authorList>
            <person name="Lu L."/>
        </authorList>
    </citation>
    <scope>NUCLEOTIDE SEQUENCE [LARGE SCALE GENOMIC DNA]</scope>
    <source>
        <strain evidence="6 7">LZLJ-2</strain>
    </source>
</reference>